<dbReference type="Pfam" id="PF00621">
    <property type="entry name" value="RhoGEF"/>
    <property type="match status" value="1"/>
</dbReference>
<dbReference type="AlphaFoldDB" id="A0A9P1J1J1"/>
<dbReference type="PROSITE" id="PS00741">
    <property type="entry name" value="DH_1"/>
    <property type="match status" value="1"/>
</dbReference>
<keyword evidence="1 9" id="KW-0728">SH3 domain</keyword>
<feature type="region of interest" description="Disordered" evidence="10">
    <location>
        <begin position="736"/>
        <end position="780"/>
    </location>
</feature>
<feature type="domain" description="SH3" evidence="12">
    <location>
        <begin position="887"/>
        <end position="952"/>
    </location>
</feature>
<dbReference type="SUPFAM" id="SSF50044">
    <property type="entry name" value="SH3-domain"/>
    <property type="match status" value="2"/>
</dbReference>
<dbReference type="SMART" id="SM00109">
    <property type="entry name" value="C1"/>
    <property type="match status" value="1"/>
</dbReference>
<dbReference type="Gene3D" id="1.10.418.10">
    <property type="entry name" value="Calponin-like domain"/>
    <property type="match status" value="1"/>
</dbReference>
<dbReference type="SMART" id="SM00252">
    <property type="entry name" value="SH2"/>
    <property type="match status" value="1"/>
</dbReference>
<evidence type="ECO:0000256" key="7">
    <source>
        <dbReference type="ARBA" id="ARBA00022999"/>
    </source>
</evidence>
<dbReference type="InterPro" id="IPR046349">
    <property type="entry name" value="C1-like_sf"/>
</dbReference>
<evidence type="ECO:0000256" key="8">
    <source>
        <dbReference type="PROSITE-ProRule" id="PRU00191"/>
    </source>
</evidence>
<evidence type="ECO:0000259" key="14">
    <source>
        <dbReference type="PROSITE" id="PS50010"/>
    </source>
</evidence>
<evidence type="ECO:0000256" key="9">
    <source>
        <dbReference type="PROSITE-ProRule" id="PRU00192"/>
    </source>
</evidence>
<dbReference type="PRINTS" id="PR01887">
    <property type="entry name" value="SPECTRNALPHA"/>
</dbReference>
<dbReference type="CDD" id="cd00160">
    <property type="entry name" value="RhoGEF"/>
    <property type="match status" value="1"/>
</dbReference>
<dbReference type="PANTHER" id="PTHR45818">
    <property type="entry name" value="PROTEIN VAV"/>
    <property type="match status" value="1"/>
</dbReference>
<organism evidence="17 18">
    <name type="scientific">Caenorhabditis angaria</name>
    <dbReference type="NCBI Taxonomy" id="860376"/>
    <lineage>
        <taxon>Eukaryota</taxon>
        <taxon>Metazoa</taxon>
        <taxon>Ecdysozoa</taxon>
        <taxon>Nematoda</taxon>
        <taxon>Chromadorea</taxon>
        <taxon>Rhabditida</taxon>
        <taxon>Rhabditina</taxon>
        <taxon>Rhabditomorpha</taxon>
        <taxon>Rhabditoidea</taxon>
        <taxon>Rhabditidae</taxon>
        <taxon>Peloderinae</taxon>
        <taxon>Caenorhabditis</taxon>
    </lineage>
</organism>
<dbReference type="Pfam" id="PF22697">
    <property type="entry name" value="SOS1_NGEF_PH"/>
    <property type="match status" value="1"/>
</dbReference>
<dbReference type="SUPFAM" id="SSF47576">
    <property type="entry name" value="Calponin-homology domain, CH-domain"/>
    <property type="match status" value="1"/>
</dbReference>
<dbReference type="GO" id="GO:0035556">
    <property type="term" value="P:intracellular signal transduction"/>
    <property type="evidence" value="ECO:0007669"/>
    <property type="project" value="InterPro"/>
</dbReference>
<evidence type="ECO:0008006" key="19">
    <source>
        <dbReference type="Google" id="ProtNLM"/>
    </source>
</evidence>
<keyword evidence="2" id="KW-0597">Phosphoprotein</keyword>
<gene>
    <name evidence="17" type="ORF">CAMP_LOCUS17830</name>
</gene>
<dbReference type="SUPFAM" id="SSF57889">
    <property type="entry name" value="Cysteine-rich domain"/>
    <property type="match status" value="1"/>
</dbReference>
<dbReference type="SMART" id="SM00233">
    <property type="entry name" value="PH"/>
    <property type="match status" value="1"/>
</dbReference>
<evidence type="ECO:0000256" key="6">
    <source>
        <dbReference type="ARBA" id="ARBA00022833"/>
    </source>
</evidence>
<dbReference type="Pfam" id="PF00017">
    <property type="entry name" value="SH2"/>
    <property type="match status" value="1"/>
</dbReference>
<dbReference type="SUPFAM" id="SSF55550">
    <property type="entry name" value="SH2 domain"/>
    <property type="match status" value="1"/>
</dbReference>
<dbReference type="SUPFAM" id="SSF48065">
    <property type="entry name" value="DBL homology domain (DH-domain)"/>
    <property type="match status" value="1"/>
</dbReference>
<name>A0A9P1J1J1_9PELO</name>
<comment type="caution">
    <text evidence="17">The sequence shown here is derived from an EMBL/GenBank/DDBJ whole genome shotgun (WGS) entry which is preliminary data.</text>
</comment>
<dbReference type="Gene3D" id="2.30.29.30">
    <property type="entry name" value="Pleckstrin-homology domain (PH domain)/Phosphotyrosine-binding domain (PTB)"/>
    <property type="match status" value="1"/>
</dbReference>
<keyword evidence="5" id="KW-0863">Zinc-finger</keyword>
<dbReference type="CDD" id="cd21201">
    <property type="entry name" value="CH_VAV"/>
    <property type="match status" value="1"/>
</dbReference>
<dbReference type="Gene3D" id="2.30.30.40">
    <property type="entry name" value="SH3 Domains"/>
    <property type="match status" value="1"/>
</dbReference>
<dbReference type="GO" id="GO:0008270">
    <property type="term" value="F:zinc ion binding"/>
    <property type="evidence" value="ECO:0007669"/>
    <property type="project" value="UniProtKB-KW"/>
</dbReference>
<feature type="domain" description="PH" evidence="13">
    <location>
        <begin position="440"/>
        <end position="556"/>
    </location>
</feature>
<dbReference type="Gene3D" id="1.20.900.10">
    <property type="entry name" value="Dbl homology (DH) domain"/>
    <property type="match status" value="1"/>
</dbReference>
<keyword evidence="6" id="KW-0862">Zinc</keyword>
<dbReference type="GO" id="GO:0005085">
    <property type="term" value="F:guanyl-nucleotide exchange factor activity"/>
    <property type="evidence" value="ECO:0007669"/>
    <property type="project" value="UniProtKB-KW"/>
</dbReference>
<dbReference type="EMBL" id="CANHGI010000006">
    <property type="protein sequence ID" value="CAI5455193.1"/>
    <property type="molecule type" value="Genomic_DNA"/>
</dbReference>
<evidence type="ECO:0000259" key="12">
    <source>
        <dbReference type="PROSITE" id="PS50002"/>
    </source>
</evidence>
<feature type="compositionally biased region" description="Polar residues" evidence="10">
    <location>
        <begin position="132"/>
        <end position="147"/>
    </location>
</feature>
<sequence length="963" mass="109554">MTAGSKLWRGCARWLNDLGVLGTTDENGNLTEFASVLRDGVLLCRLANILVPNSIDQIDIIKNKHSQFTCTKNISNFLDFCRTKFGMKEEDLFTSADLFYMTGFQKCLNTLSILSHSPESLAKDVSPFPDSETPTNEQSPSSSFTQNGDDDIYQSLTDNIENVDPDTTIYAKLKGDDPEGQHNEQLYDHIVMARKSSMNEHDASPSVKRNKCMMELLDTEKNYVENALTKIIKHFYEPLKGIIPHDDYRVVFGNIENLLALHKLMLEDIRSVVSFSLGTPIDPPARPTSLMHLQDPPKYVGEVFVKFRDNLLEYGQYCSNLKESRETTNRLIETNDFIRKNIEDCQKFDKNQFSMQDLLSVPFQRITKYPLLIKELIKKTDPSSPEMSSLMDANEILVDICDYVNDMLRDTETLKCISEIEKSIVDLSMPANVRLKDYGRVNFDGEVKMAESTASQIGKTKPRYVFIFDKVLVICKSSNKNTNFTYKNAFVISELSVDMNVSIDTKTSGTITRRTQYVIHLHRDRTELNEIIHIAVYFKNESSRKKWLDAFILSKTNGSPTELIKDTNHKVTLTSFNPDVKHPEECGVCGKLMKGLYFQGYRCDHCHLSIHKDCLKIKRCEAVRRTSEPRNTQSFNTNRPRQSYTCGEIVVATSSFAPSDLSYLQFRKDDRIEVLQIHQNNKFTGCLVNNRSRTGLVNIDRVTRARTNSMIGLSPAGGQSPAGSIFPRLDRKESTVLPKKPDSLLSDGSQFSTAPRAASRSLTNGSTSGASSSSSNNRHQDYVNTEIAEFPWYMNEMERNVAESILRGTLNGTFLVRFSKNRNQYAISLSFKGDVRHMIVEQNKDEKVYLDEGYIFNSIVELVQYYRENNLIEIFASLDTTLKYPYQQCKMFKAIHDYEATHPAPDGKFLSLRVGDIVTLLDTVGEDRGWWKGQVNNQTGFFPLTYVEAINNFAKTVQDIKIV</sequence>
<evidence type="ECO:0000259" key="16">
    <source>
        <dbReference type="PROSITE" id="PS50081"/>
    </source>
</evidence>
<dbReference type="InterPro" id="IPR001331">
    <property type="entry name" value="GDS_CDC24_CS"/>
</dbReference>
<accession>A0A9P1J1J1</accession>
<dbReference type="Pfam" id="PF00307">
    <property type="entry name" value="CH"/>
    <property type="match status" value="1"/>
</dbReference>
<dbReference type="Pfam" id="PF07653">
    <property type="entry name" value="SH3_2"/>
    <property type="match status" value="1"/>
</dbReference>
<dbReference type="PANTHER" id="PTHR45818:SF3">
    <property type="entry name" value="PROTEIN VAV"/>
    <property type="match status" value="1"/>
</dbReference>
<dbReference type="InterPro" id="IPR000980">
    <property type="entry name" value="SH2"/>
</dbReference>
<dbReference type="GO" id="GO:0005737">
    <property type="term" value="C:cytoplasm"/>
    <property type="evidence" value="ECO:0007669"/>
    <property type="project" value="TreeGrafter"/>
</dbReference>
<evidence type="ECO:0000259" key="11">
    <source>
        <dbReference type="PROSITE" id="PS50001"/>
    </source>
</evidence>
<dbReference type="PROSITE" id="PS50081">
    <property type="entry name" value="ZF_DAG_PE_2"/>
    <property type="match status" value="1"/>
</dbReference>
<evidence type="ECO:0000256" key="2">
    <source>
        <dbReference type="ARBA" id="ARBA00022553"/>
    </source>
</evidence>
<dbReference type="InterPro" id="IPR036028">
    <property type="entry name" value="SH3-like_dom_sf"/>
</dbReference>
<dbReference type="SMART" id="SM00326">
    <property type="entry name" value="SH3"/>
    <property type="match status" value="2"/>
</dbReference>
<proteinExistence type="predicted"/>
<dbReference type="GO" id="GO:0016477">
    <property type="term" value="P:cell migration"/>
    <property type="evidence" value="ECO:0007669"/>
    <property type="project" value="TreeGrafter"/>
</dbReference>
<evidence type="ECO:0000256" key="1">
    <source>
        <dbReference type="ARBA" id="ARBA00022443"/>
    </source>
</evidence>
<dbReference type="InterPro" id="IPR002219">
    <property type="entry name" value="PKC_DAG/PE"/>
</dbReference>
<dbReference type="InterPro" id="IPR035031">
    <property type="entry name" value="Vav_SH2_invertebrate"/>
</dbReference>
<feature type="domain" description="SH3" evidence="12">
    <location>
        <begin position="645"/>
        <end position="707"/>
    </location>
</feature>
<dbReference type="SMART" id="SM00033">
    <property type="entry name" value="CH"/>
    <property type="match status" value="1"/>
</dbReference>
<dbReference type="Gene3D" id="3.30.505.10">
    <property type="entry name" value="SH2 domain"/>
    <property type="match status" value="1"/>
</dbReference>
<dbReference type="CDD" id="cd00174">
    <property type="entry name" value="SH3"/>
    <property type="match status" value="1"/>
</dbReference>
<dbReference type="InterPro" id="IPR055251">
    <property type="entry name" value="SOS1_NGEF_PH"/>
</dbReference>
<keyword evidence="4" id="KW-0479">Metal-binding</keyword>
<dbReference type="SUPFAM" id="SSF50729">
    <property type="entry name" value="PH domain-like"/>
    <property type="match status" value="1"/>
</dbReference>
<keyword evidence="3" id="KW-0344">Guanine-nucleotide releasing factor</keyword>
<dbReference type="PRINTS" id="PR00401">
    <property type="entry name" value="SH2DOMAIN"/>
</dbReference>
<keyword evidence="7 8" id="KW-0727">SH2 domain</keyword>
<reference evidence="17" key="1">
    <citation type="submission" date="2022-11" db="EMBL/GenBank/DDBJ databases">
        <authorList>
            <person name="Kikuchi T."/>
        </authorList>
    </citation>
    <scope>NUCLEOTIDE SEQUENCE</scope>
    <source>
        <strain evidence="17">PS1010</strain>
    </source>
</reference>
<evidence type="ECO:0000259" key="15">
    <source>
        <dbReference type="PROSITE" id="PS50021"/>
    </source>
</evidence>
<dbReference type="PROSITE" id="PS50001">
    <property type="entry name" value="SH2"/>
    <property type="match status" value="1"/>
</dbReference>
<dbReference type="InterPro" id="IPR035899">
    <property type="entry name" value="DBL_dom_sf"/>
</dbReference>
<dbReference type="PROSITE" id="PS50010">
    <property type="entry name" value="DH_2"/>
    <property type="match status" value="1"/>
</dbReference>
<evidence type="ECO:0000259" key="13">
    <source>
        <dbReference type="PROSITE" id="PS50003"/>
    </source>
</evidence>
<dbReference type="InterPro" id="IPR001849">
    <property type="entry name" value="PH_domain"/>
</dbReference>
<evidence type="ECO:0000313" key="17">
    <source>
        <dbReference type="EMBL" id="CAI5455193.1"/>
    </source>
</evidence>
<dbReference type="OrthoDB" id="5340910at2759"/>
<feature type="compositionally biased region" description="Low complexity" evidence="10">
    <location>
        <begin position="761"/>
        <end position="777"/>
    </location>
</feature>
<dbReference type="Proteomes" id="UP001152747">
    <property type="component" value="Unassembled WGS sequence"/>
</dbReference>
<dbReference type="PRINTS" id="PR00452">
    <property type="entry name" value="SH3DOMAIN"/>
</dbReference>
<dbReference type="InterPro" id="IPR001452">
    <property type="entry name" value="SH3_domain"/>
</dbReference>
<dbReference type="InterPro" id="IPR001715">
    <property type="entry name" value="CH_dom"/>
</dbReference>
<evidence type="ECO:0000256" key="5">
    <source>
        <dbReference type="ARBA" id="ARBA00022771"/>
    </source>
</evidence>
<dbReference type="PROSITE" id="PS50002">
    <property type="entry name" value="SH3"/>
    <property type="match status" value="2"/>
</dbReference>
<evidence type="ECO:0000313" key="18">
    <source>
        <dbReference type="Proteomes" id="UP001152747"/>
    </source>
</evidence>
<evidence type="ECO:0000256" key="3">
    <source>
        <dbReference type="ARBA" id="ARBA00022658"/>
    </source>
</evidence>
<feature type="domain" description="Calponin-homology (CH)" evidence="15">
    <location>
        <begin position="5"/>
        <end position="118"/>
    </location>
</feature>
<keyword evidence="18" id="KW-1185">Reference proteome</keyword>
<feature type="domain" description="DH" evidence="14">
    <location>
        <begin position="208"/>
        <end position="407"/>
    </location>
</feature>
<dbReference type="SMART" id="SM00325">
    <property type="entry name" value="RhoGEF"/>
    <property type="match status" value="1"/>
</dbReference>
<evidence type="ECO:0000256" key="4">
    <source>
        <dbReference type="ARBA" id="ARBA00022723"/>
    </source>
</evidence>
<feature type="region of interest" description="Disordered" evidence="10">
    <location>
        <begin position="123"/>
        <end position="151"/>
    </location>
</feature>
<feature type="domain" description="SH2" evidence="11">
    <location>
        <begin position="792"/>
        <end position="886"/>
    </location>
</feature>
<dbReference type="CDD" id="cd20810">
    <property type="entry name" value="C1_VAV"/>
    <property type="match status" value="1"/>
</dbReference>
<evidence type="ECO:0000256" key="10">
    <source>
        <dbReference type="SAM" id="MobiDB-lite"/>
    </source>
</evidence>
<dbReference type="InterPro" id="IPR036860">
    <property type="entry name" value="SH2_dom_sf"/>
</dbReference>
<dbReference type="CDD" id="cd09940">
    <property type="entry name" value="SH2_Vav_family"/>
    <property type="match status" value="1"/>
</dbReference>
<feature type="domain" description="Phorbol-ester/DAG-type" evidence="16">
    <location>
        <begin position="568"/>
        <end position="622"/>
    </location>
</feature>
<dbReference type="InterPro" id="IPR036872">
    <property type="entry name" value="CH_dom_sf"/>
</dbReference>
<dbReference type="Gene3D" id="3.30.60.20">
    <property type="match status" value="1"/>
</dbReference>
<protein>
    <recommendedName>
        <fullName evidence="19">Protein vav-1</fullName>
    </recommendedName>
</protein>
<dbReference type="Pfam" id="PF00130">
    <property type="entry name" value="C1_1"/>
    <property type="match status" value="1"/>
</dbReference>
<dbReference type="InterPro" id="IPR011993">
    <property type="entry name" value="PH-like_dom_sf"/>
</dbReference>
<dbReference type="PROSITE" id="PS50021">
    <property type="entry name" value="CH"/>
    <property type="match status" value="1"/>
</dbReference>
<dbReference type="PROSITE" id="PS50003">
    <property type="entry name" value="PH_DOMAIN"/>
    <property type="match status" value="1"/>
</dbReference>
<dbReference type="InterPro" id="IPR000219">
    <property type="entry name" value="DH_dom"/>
</dbReference>